<sequence>MSLQFLKLLLREDLSSDHNAVFITKKPVHFNVTWRY</sequence>
<protein>
    <submittedName>
        <fullName evidence="1">SNX7 isoform 5</fullName>
    </submittedName>
</protein>
<accession>A0A2J8MHJ4</accession>
<organism evidence="1 2">
    <name type="scientific">Pan troglodytes</name>
    <name type="common">Chimpanzee</name>
    <dbReference type="NCBI Taxonomy" id="9598"/>
    <lineage>
        <taxon>Eukaryota</taxon>
        <taxon>Metazoa</taxon>
        <taxon>Chordata</taxon>
        <taxon>Craniata</taxon>
        <taxon>Vertebrata</taxon>
        <taxon>Euteleostomi</taxon>
        <taxon>Mammalia</taxon>
        <taxon>Eutheria</taxon>
        <taxon>Euarchontoglires</taxon>
        <taxon>Primates</taxon>
        <taxon>Haplorrhini</taxon>
        <taxon>Catarrhini</taxon>
        <taxon>Hominidae</taxon>
        <taxon>Pan</taxon>
    </lineage>
</organism>
<gene>
    <name evidence="1" type="ORF">CK820_G0020749</name>
</gene>
<evidence type="ECO:0000313" key="1">
    <source>
        <dbReference type="EMBL" id="PNI58992.1"/>
    </source>
</evidence>
<reference evidence="1 2" key="1">
    <citation type="submission" date="2017-12" db="EMBL/GenBank/DDBJ databases">
        <title>High-resolution comparative analysis of great ape genomes.</title>
        <authorList>
            <person name="Pollen A."/>
            <person name="Hastie A."/>
            <person name="Hormozdiari F."/>
            <person name="Dougherty M."/>
            <person name="Liu R."/>
            <person name="Chaisson M."/>
            <person name="Hoppe E."/>
            <person name="Hill C."/>
            <person name="Pang A."/>
            <person name="Hillier L."/>
            <person name="Baker C."/>
            <person name="Armstrong J."/>
            <person name="Shendure J."/>
            <person name="Paten B."/>
            <person name="Wilson R."/>
            <person name="Chao H."/>
            <person name="Schneider V."/>
            <person name="Ventura M."/>
            <person name="Kronenberg Z."/>
            <person name="Murali S."/>
            <person name="Gordon D."/>
            <person name="Cantsilieris S."/>
            <person name="Munson K."/>
            <person name="Nelson B."/>
            <person name="Raja A."/>
            <person name="Underwood J."/>
            <person name="Diekhans M."/>
            <person name="Fiddes I."/>
            <person name="Haussler D."/>
            <person name="Eichler E."/>
        </authorList>
    </citation>
    <scope>NUCLEOTIDE SEQUENCE [LARGE SCALE GENOMIC DNA]</scope>
    <source>
        <strain evidence="1">Yerkes chimp pedigree #C0471</strain>
    </source>
</reference>
<dbReference type="Proteomes" id="UP000236370">
    <property type="component" value="Unassembled WGS sequence"/>
</dbReference>
<dbReference type="AlphaFoldDB" id="A0A2J8MHJ4"/>
<proteinExistence type="predicted"/>
<comment type="caution">
    <text evidence="1">The sequence shown here is derived from an EMBL/GenBank/DDBJ whole genome shotgun (WGS) entry which is preliminary data.</text>
</comment>
<evidence type="ECO:0000313" key="2">
    <source>
        <dbReference type="Proteomes" id="UP000236370"/>
    </source>
</evidence>
<name>A0A2J8MHJ4_PANTR</name>
<dbReference type="EMBL" id="NBAG03000257">
    <property type="protein sequence ID" value="PNI58992.1"/>
    <property type="molecule type" value="Genomic_DNA"/>
</dbReference>